<organism evidence="2 3">
    <name type="scientific">Colletotrichum liriopes</name>
    <dbReference type="NCBI Taxonomy" id="708192"/>
    <lineage>
        <taxon>Eukaryota</taxon>
        <taxon>Fungi</taxon>
        <taxon>Dikarya</taxon>
        <taxon>Ascomycota</taxon>
        <taxon>Pezizomycotina</taxon>
        <taxon>Sordariomycetes</taxon>
        <taxon>Hypocreomycetidae</taxon>
        <taxon>Glomerellales</taxon>
        <taxon>Glomerellaceae</taxon>
        <taxon>Colletotrichum</taxon>
        <taxon>Colletotrichum spaethianum species complex</taxon>
    </lineage>
</organism>
<comment type="caution">
    <text evidence="2">The sequence shown here is derived from an EMBL/GenBank/DDBJ whole genome shotgun (WGS) entry which is preliminary data.</text>
</comment>
<dbReference type="Proteomes" id="UP001055172">
    <property type="component" value="Unassembled WGS sequence"/>
</dbReference>
<feature type="transmembrane region" description="Helical" evidence="1">
    <location>
        <begin position="103"/>
        <end position="119"/>
    </location>
</feature>
<dbReference type="Pfam" id="PF14087">
    <property type="entry name" value="DUF4267"/>
    <property type="match status" value="1"/>
</dbReference>
<dbReference type="AlphaFoldDB" id="A0AA37LM95"/>
<sequence length="121" mass="12852">MPRVDIVTAIIGSAMIGTGLYGILSPADMARFFGIVDVTPDMAFPFTAIGGRNLSAGLGIWGLKLANQRRALGIVLLSWTCAGFADTYLLLSHWAAVDQVRVHVFNTCVLAFAAAALLVEK</sequence>
<keyword evidence="1" id="KW-0812">Transmembrane</keyword>
<keyword evidence="1" id="KW-0472">Membrane</keyword>
<name>A0AA37LM95_9PEZI</name>
<evidence type="ECO:0000313" key="2">
    <source>
        <dbReference type="EMBL" id="GJC77576.1"/>
    </source>
</evidence>
<feature type="transmembrane region" description="Helical" evidence="1">
    <location>
        <begin position="71"/>
        <end position="91"/>
    </location>
</feature>
<gene>
    <name evidence="2" type="ORF">ColLi_00414</name>
</gene>
<protein>
    <submittedName>
        <fullName evidence="2">Uncharacterized protein</fullName>
    </submittedName>
</protein>
<dbReference type="InterPro" id="IPR025363">
    <property type="entry name" value="DUF4267"/>
</dbReference>
<evidence type="ECO:0000256" key="1">
    <source>
        <dbReference type="SAM" id="Phobius"/>
    </source>
</evidence>
<evidence type="ECO:0000313" key="3">
    <source>
        <dbReference type="Proteomes" id="UP001055172"/>
    </source>
</evidence>
<accession>A0AA37LM95</accession>
<reference evidence="2 3" key="1">
    <citation type="submission" date="2021-07" db="EMBL/GenBank/DDBJ databases">
        <title>Genome data of Colletotrichum spaethianum.</title>
        <authorList>
            <person name="Utami Y.D."/>
            <person name="Hiruma K."/>
        </authorList>
    </citation>
    <scope>NUCLEOTIDE SEQUENCE [LARGE SCALE GENOMIC DNA]</scope>
    <source>
        <strain evidence="2 3">MAFF 242679</strain>
    </source>
</reference>
<dbReference type="EMBL" id="BPPX01000001">
    <property type="protein sequence ID" value="GJC77576.1"/>
    <property type="molecule type" value="Genomic_DNA"/>
</dbReference>
<keyword evidence="3" id="KW-1185">Reference proteome</keyword>
<proteinExistence type="predicted"/>
<keyword evidence="1" id="KW-1133">Transmembrane helix</keyword>
<feature type="transmembrane region" description="Helical" evidence="1">
    <location>
        <begin position="6"/>
        <end position="24"/>
    </location>
</feature>